<gene>
    <name evidence="1" type="ORF">GCM10008066_08510</name>
</gene>
<proteinExistence type="predicted"/>
<protein>
    <recommendedName>
        <fullName evidence="3">DUF1853 family protein</fullName>
    </recommendedName>
</protein>
<evidence type="ECO:0000313" key="1">
    <source>
        <dbReference type="EMBL" id="GGI17344.1"/>
    </source>
</evidence>
<evidence type="ECO:0000313" key="2">
    <source>
        <dbReference type="Proteomes" id="UP000642180"/>
    </source>
</evidence>
<reference evidence="2" key="1">
    <citation type="journal article" date="2019" name="Int. J. Syst. Evol. Microbiol.">
        <title>The Global Catalogue of Microorganisms (GCM) 10K type strain sequencing project: providing services to taxonomists for standard genome sequencing and annotation.</title>
        <authorList>
            <consortium name="The Broad Institute Genomics Platform"/>
            <consortium name="The Broad Institute Genome Sequencing Center for Infectious Disease"/>
            <person name="Wu L."/>
            <person name="Ma J."/>
        </authorList>
    </citation>
    <scope>NUCLEOTIDE SEQUENCE [LARGE SCALE GENOMIC DNA]</scope>
    <source>
        <strain evidence="2">CCM 2767</strain>
    </source>
</reference>
<comment type="caution">
    <text evidence="1">The sequence shown here is derived from an EMBL/GenBank/DDBJ whole genome shotgun (WGS) entry which is preliminary data.</text>
</comment>
<accession>A0A8J3F1V3</accession>
<dbReference type="AlphaFoldDB" id="A0A8J3F1V3"/>
<dbReference type="Pfam" id="PF08907">
    <property type="entry name" value="DUF1853"/>
    <property type="match status" value="1"/>
</dbReference>
<sequence>MFVSHNFQREFHQRWSHLTHPHVRSLAWLLDAPDLLDQDASQWHGQIATLNQVTGSRDINTFLTALDQQPAPLLASLEINPFTRLGRYAEALMAFYLREEGLLVQHGLQVRADKNSTIGEFDFLLRLNDALVHWEFATKFYLLESSGAGHDADYFVGPNLADTLGAKMNKIFARQLHLSRHPAAQALLPEPVATAQALVKGWLFYKDGDSEQTLDGLNAAHCRGFWATSSDLFARADIDSMRFAVLHRLAWLAPARMSLDHVLSADALADMLQAHFIDETMPVMVALMEVRGNEALEVERGFIVPDDWRTRAGQRIGLSRQQS</sequence>
<keyword evidence="2" id="KW-1185">Reference proteome</keyword>
<name>A0A8J3F1V3_9BURK</name>
<organism evidence="1 2">
    <name type="scientific">Oxalicibacterium faecigallinarum</name>
    <dbReference type="NCBI Taxonomy" id="573741"/>
    <lineage>
        <taxon>Bacteria</taxon>
        <taxon>Pseudomonadati</taxon>
        <taxon>Pseudomonadota</taxon>
        <taxon>Betaproteobacteria</taxon>
        <taxon>Burkholderiales</taxon>
        <taxon>Oxalobacteraceae</taxon>
        <taxon>Oxalicibacterium</taxon>
    </lineage>
</organism>
<dbReference type="Proteomes" id="UP000642180">
    <property type="component" value="Unassembled WGS sequence"/>
</dbReference>
<dbReference type="RefSeq" id="WP_229726229.1">
    <property type="nucleotide sequence ID" value="NZ_BMDI01000001.1"/>
</dbReference>
<dbReference type="EMBL" id="BMDI01000001">
    <property type="protein sequence ID" value="GGI17344.1"/>
    <property type="molecule type" value="Genomic_DNA"/>
</dbReference>
<evidence type="ECO:0008006" key="3">
    <source>
        <dbReference type="Google" id="ProtNLM"/>
    </source>
</evidence>
<dbReference type="InterPro" id="IPR015003">
    <property type="entry name" value="DUF1853"/>
</dbReference>